<dbReference type="AlphaFoldDB" id="A0A1J5P2A1"/>
<feature type="domain" description="Solute-binding protein family 3/N-terminal" evidence="2">
    <location>
        <begin position="38"/>
        <end position="258"/>
    </location>
</feature>
<gene>
    <name evidence="3" type="primary">glnH_5</name>
    <name evidence="3" type="ORF">GALL_536800</name>
</gene>
<dbReference type="InterPro" id="IPR001638">
    <property type="entry name" value="Solute-binding_3/MltF_N"/>
</dbReference>
<dbReference type="PANTHER" id="PTHR35936">
    <property type="entry name" value="MEMBRANE-BOUND LYTIC MUREIN TRANSGLYCOSYLASE F"/>
    <property type="match status" value="1"/>
</dbReference>
<sequence>MEIRRLFVSGMIAMALIGITSGGALTQDARDVLAPKGRLRVGVYPGSPTSMVRQPSTGETHGLSLDLGKELARRLDVPFEQVNYQRIADVLDGMKAGDVDFTVSNSTPLRALDVAFSQTLLSIELGYLVPATSPIAAASDVDKPGMRIGVTQGSTSERTLPKLLANATVVPAQNVKYAVQMFEHRELDAYATNKPTLFEMSDQMPGARVLDGRWGEEHLAVAIPKGRESGMEYVRRFVTEAQSNGLLAKAVEQAGLRGSIEAK</sequence>
<evidence type="ECO:0000313" key="3">
    <source>
        <dbReference type="EMBL" id="OIQ64768.1"/>
    </source>
</evidence>
<dbReference type="PANTHER" id="PTHR35936:SF17">
    <property type="entry name" value="ARGININE-BINDING EXTRACELLULAR PROTEIN ARTP"/>
    <property type="match status" value="1"/>
</dbReference>
<organism evidence="3">
    <name type="scientific">mine drainage metagenome</name>
    <dbReference type="NCBI Taxonomy" id="410659"/>
    <lineage>
        <taxon>unclassified sequences</taxon>
        <taxon>metagenomes</taxon>
        <taxon>ecological metagenomes</taxon>
    </lineage>
</organism>
<reference evidence="3" key="1">
    <citation type="submission" date="2016-10" db="EMBL/GenBank/DDBJ databases">
        <title>Sequence of Gallionella enrichment culture.</title>
        <authorList>
            <person name="Poehlein A."/>
            <person name="Muehling M."/>
            <person name="Daniel R."/>
        </authorList>
    </citation>
    <scope>NUCLEOTIDE SEQUENCE</scope>
</reference>
<comment type="caution">
    <text evidence="3">The sequence shown here is derived from an EMBL/GenBank/DDBJ whole genome shotgun (WGS) entry which is preliminary data.</text>
</comment>
<proteinExistence type="predicted"/>
<keyword evidence="1" id="KW-0732">Signal</keyword>
<accession>A0A1J5P2A1</accession>
<name>A0A1J5P2A1_9ZZZZ</name>
<evidence type="ECO:0000259" key="2">
    <source>
        <dbReference type="SMART" id="SM00062"/>
    </source>
</evidence>
<dbReference type="EMBL" id="MLJW01007853">
    <property type="protein sequence ID" value="OIQ64768.1"/>
    <property type="molecule type" value="Genomic_DNA"/>
</dbReference>
<protein>
    <submittedName>
        <fullName evidence="3">ABC transporter glutamine-binding protein GlnH</fullName>
    </submittedName>
</protein>
<dbReference type="SUPFAM" id="SSF53850">
    <property type="entry name" value="Periplasmic binding protein-like II"/>
    <property type="match status" value="1"/>
</dbReference>
<dbReference type="Gene3D" id="3.40.190.10">
    <property type="entry name" value="Periplasmic binding protein-like II"/>
    <property type="match status" value="2"/>
</dbReference>
<dbReference type="SMART" id="SM00062">
    <property type="entry name" value="PBPb"/>
    <property type="match status" value="1"/>
</dbReference>
<dbReference type="Pfam" id="PF00497">
    <property type="entry name" value="SBP_bac_3"/>
    <property type="match status" value="1"/>
</dbReference>
<evidence type="ECO:0000256" key="1">
    <source>
        <dbReference type="ARBA" id="ARBA00022729"/>
    </source>
</evidence>